<feature type="domain" description="DUF7083" evidence="1">
    <location>
        <begin position="55"/>
        <end position="142"/>
    </location>
</feature>
<organism evidence="2 3">
    <name type="scientific">Ancylostoma ceylanicum</name>
    <dbReference type="NCBI Taxonomy" id="53326"/>
    <lineage>
        <taxon>Eukaryota</taxon>
        <taxon>Metazoa</taxon>
        <taxon>Ecdysozoa</taxon>
        <taxon>Nematoda</taxon>
        <taxon>Chromadorea</taxon>
        <taxon>Rhabditida</taxon>
        <taxon>Rhabditina</taxon>
        <taxon>Rhabditomorpha</taxon>
        <taxon>Strongyloidea</taxon>
        <taxon>Ancylostomatidae</taxon>
        <taxon>Ancylostomatinae</taxon>
        <taxon>Ancylostoma</taxon>
    </lineage>
</organism>
<accession>A0A0D6LJ57</accession>
<dbReference type="InterPro" id="IPR055510">
    <property type="entry name" value="DUF7083"/>
</dbReference>
<sequence length="326" mass="36836">MDADTLRAILDAQAMQQQVQHQKTLDAVMERMERLFSAMGATPAAAPASTAEFVTNSLSTRLPEFTCDPDNGCTFDVWYNRYEDIIANDGSTLDDAAKARLIVSKLDAATYARFTNHILPKKTVDIPLDETVKTLKQLFGHNTSVFARRYAYLRTQRNDETIRDYTELVNRRHEMAEFNDVTPEQMKCLVWICGLANPEDADIRACAPRKMEDNPQTTLKELSAEIQQFMDIRQDAKLLGNQPSSPLSGMCLNAVTKDCDFANKTCHDCKRGGHKKGYCKNFTKKKPIPKQKRRTLPVSAETIWTATAADRILRASDRLHQIRTLA</sequence>
<dbReference type="Pfam" id="PF23309">
    <property type="entry name" value="DUF7083"/>
    <property type="match status" value="1"/>
</dbReference>
<dbReference type="EMBL" id="KE125237">
    <property type="protein sequence ID" value="EPB69966.1"/>
    <property type="molecule type" value="Genomic_DNA"/>
</dbReference>
<dbReference type="AlphaFoldDB" id="A0A0D6LJ57"/>
<protein>
    <recommendedName>
        <fullName evidence="1">DUF7083 domain-containing protein</fullName>
    </recommendedName>
</protein>
<dbReference type="PANTHER" id="PTHR37984:SF5">
    <property type="entry name" value="PROTEIN NYNRIN-LIKE"/>
    <property type="match status" value="1"/>
</dbReference>
<reference evidence="2 3" key="1">
    <citation type="submission" date="2013-05" db="EMBL/GenBank/DDBJ databases">
        <title>Draft genome of the parasitic nematode Anyclostoma ceylanicum.</title>
        <authorList>
            <person name="Mitreva M."/>
        </authorList>
    </citation>
    <scope>NUCLEOTIDE SEQUENCE [LARGE SCALE GENOMIC DNA]</scope>
</reference>
<dbReference type="InterPro" id="IPR050951">
    <property type="entry name" value="Retrovirus_Pol_polyprotein"/>
</dbReference>
<dbReference type="Proteomes" id="UP000054495">
    <property type="component" value="Unassembled WGS sequence"/>
</dbReference>
<evidence type="ECO:0000259" key="1">
    <source>
        <dbReference type="Pfam" id="PF23309"/>
    </source>
</evidence>
<gene>
    <name evidence="2" type="ORF">ANCCEY_10934</name>
</gene>
<name>A0A0D6LJ57_9BILA</name>
<dbReference type="PANTHER" id="PTHR37984">
    <property type="entry name" value="PROTEIN CBG26694"/>
    <property type="match status" value="1"/>
</dbReference>
<evidence type="ECO:0000313" key="3">
    <source>
        <dbReference type="Proteomes" id="UP000054495"/>
    </source>
</evidence>
<evidence type="ECO:0000313" key="2">
    <source>
        <dbReference type="EMBL" id="EPB69966.1"/>
    </source>
</evidence>
<proteinExistence type="predicted"/>
<keyword evidence="3" id="KW-1185">Reference proteome</keyword>